<reference evidence="4" key="1">
    <citation type="submission" date="2020-12" db="EMBL/GenBank/DDBJ databases">
        <authorList>
            <person name="Iha C."/>
        </authorList>
    </citation>
    <scope>NUCLEOTIDE SEQUENCE</scope>
</reference>
<dbReference type="InterPro" id="IPR001314">
    <property type="entry name" value="Peptidase_S1A"/>
</dbReference>
<evidence type="ECO:0000313" key="5">
    <source>
        <dbReference type="Proteomes" id="UP000708148"/>
    </source>
</evidence>
<protein>
    <recommendedName>
        <fullName evidence="3">Peptidase S1 domain-containing protein</fullName>
    </recommendedName>
</protein>
<feature type="transmembrane region" description="Helical" evidence="2">
    <location>
        <begin position="380"/>
        <end position="399"/>
    </location>
</feature>
<dbReference type="GO" id="GO:0004252">
    <property type="term" value="F:serine-type endopeptidase activity"/>
    <property type="evidence" value="ECO:0007669"/>
    <property type="project" value="InterPro"/>
</dbReference>
<gene>
    <name evidence="4" type="ORF">OSTQU699_LOCUS9018</name>
</gene>
<dbReference type="InterPro" id="IPR001254">
    <property type="entry name" value="Trypsin_dom"/>
</dbReference>
<dbReference type="GO" id="GO:0006508">
    <property type="term" value="P:proteolysis"/>
    <property type="evidence" value="ECO:0007669"/>
    <property type="project" value="InterPro"/>
</dbReference>
<name>A0A8S1JBN8_9CHLO</name>
<dbReference type="PROSITE" id="PS00134">
    <property type="entry name" value="TRYPSIN_HIS"/>
    <property type="match status" value="1"/>
</dbReference>
<keyword evidence="1" id="KW-1015">Disulfide bond</keyword>
<keyword evidence="2" id="KW-0812">Transmembrane</keyword>
<dbReference type="EMBL" id="CAJHUC010002345">
    <property type="protein sequence ID" value="CAD7703661.1"/>
    <property type="molecule type" value="Genomic_DNA"/>
</dbReference>
<keyword evidence="5" id="KW-1185">Reference proteome</keyword>
<dbReference type="PANTHER" id="PTHR24256">
    <property type="entry name" value="TRYPTASE-RELATED"/>
    <property type="match status" value="1"/>
</dbReference>
<accession>A0A8S1JBN8</accession>
<dbReference type="Gene3D" id="2.40.10.10">
    <property type="entry name" value="Trypsin-like serine proteases"/>
    <property type="match status" value="1"/>
</dbReference>
<organism evidence="4 5">
    <name type="scientific">Ostreobium quekettii</name>
    <dbReference type="NCBI Taxonomy" id="121088"/>
    <lineage>
        <taxon>Eukaryota</taxon>
        <taxon>Viridiplantae</taxon>
        <taxon>Chlorophyta</taxon>
        <taxon>core chlorophytes</taxon>
        <taxon>Ulvophyceae</taxon>
        <taxon>TCBD clade</taxon>
        <taxon>Bryopsidales</taxon>
        <taxon>Ostreobineae</taxon>
        <taxon>Ostreobiaceae</taxon>
        <taxon>Ostreobium</taxon>
    </lineage>
</organism>
<dbReference type="Pfam" id="PF00089">
    <property type="entry name" value="Trypsin"/>
    <property type="match status" value="1"/>
</dbReference>
<dbReference type="PRINTS" id="PR00722">
    <property type="entry name" value="CHYMOTRYPSIN"/>
</dbReference>
<dbReference type="OrthoDB" id="10061449at2759"/>
<keyword evidence="2" id="KW-0472">Membrane</keyword>
<dbReference type="SMART" id="SM00020">
    <property type="entry name" value="Tryp_SPc"/>
    <property type="match status" value="1"/>
</dbReference>
<dbReference type="InterPro" id="IPR018114">
    <property type="entry name" value="TRYPSIN_HIS"/>
</dbReference>
<proteinExistence type="predicted"/>
<dbReference type="SUPFAM" id="SSF50494">
    <property type="entry name" value="Trypsin-like serine proteases"/>
    <property type="match status" value="1"/>
</dbReference>
<dbReference type="PROSITE" id="PS50240">
    <property type="entry name" value="TRYPSIN_DOM"/>
    <property type="match status" value="1"/>
</dbReference>
<dbReference type="InterPro" id="IPR009003">
    <property type="entry name" value="Peptidase_S1_PA"/>
</dbReference>
<keyword evidence="2" id="KW-1133">Transmembrane helix</keyword>
<dbReference type="AlphaFoldDB" id="A0A8S1JBN8"/>
<evidence type="ECO:0000259" key="3">
    <source>
        <dbReference type="PROSITE" id="PS50240"/>
    </source>
</evidence>
<sequence>MLSAEGALWPGCRRGDAMGNEGIAYTRVIVCLSMSTRNSKGSSTFVGRKTKARPGRRCPENAYLRGSITGEMEVFLFLFSLLWAVGQTMAKEGSGHSADVPPRVPGVEGVRPADAIEEVKPEIKASSDVQQPQGDDAVSLNTWTATPKGRFPWVVSILDAHRGHTCLGTLIHPEYVLSAAHCTTAVGANPIMLLGLSGEGTRVVRAKDAIIHPYWKGNEGDFQMAYDLVLFHLQESVDLESPVLAAHSSTYKQVHGSKNFLGFWLGQSLEMALFTTVENGRCPNLTVPAPCFCIYSHEALMVPGSSGGPVLEPGRSVFDIGTASADGKFPMLDLLVGVVSCNNRSVVDSISGVGVALLKTSRSWIDSVIKGPKATSPATVWLLAAFCMGIVFACVFFAARHQYRETRPPVVSTGRQHED</sequence>
<dbReference type="InterPro" id="IPR051487">
    <property type="entry name" value="Ser/Thr_Proteases_Immune/Dev"/>
</dbReference>
<evidence type="ECO:0000256" key="1">
    <source>
        <dbReference type="ARBA" id="ARBA00023157"/>
    </source>
</evidence>
<evidence type="ECO:0000313" key="4">
    <source>
        <dbReference type="EMBL" id="CAD7703661.1"/>
    </source>
</evidence>
<dbReference type="InterPro" id="IPR043504">
    <property type="entry name" value="Peptidase_S1_PA_chymotrypsin"/>
</dbReference>
<feature type="domain" description="Peptidase S1" evidence="3">
    <location>
        <begin position="137"/>
        <end position="370"/>
    </location>
</feature>
<comment type="caution">
    <text evidence="4">The sequence shown here is derived from an EMBL/GenBank/DDBJ whole genome shotgun (WGS) entry which is preliminary data.</text>
</comment>
<dbReference type="Proteomes" id="UP000708148">
    <property type="component" value="Unassembled WGS sequence"/>
</dbReference>
<evidence type="ECO:0000256" key="2">
    <source>
        <dbReference type="SAM" id="Phobius"/>
    </source>
</evidence>